<keyword evidence="2 7" id="KW-0479">Metal-binding</keyword>
<evidence type="ECO:0000313" key="10">
    <source>
        <dbReference type="EMBL" id="KAA0873661.1"/>
    </source>
</evidence>
<dbReference type="OrthoDB" id="9807503at2"/>
<dbReference type="RefSeq" id="WP_149391773.1">
    <property type="nucleotide sequence ID" value="NZ_SMRS01000010.1"/>
</dbReference>
<feature type="domain" description="Glutamyl/glutaminyl-tRNA synthetase class Ib catalytic" evidence="9">
    <location>
        <begin position="9"/>
        <end position="276"/>
    </location>
</feature>
<sequence>MAEAVYCGRFAPSPSGPLHFGSLLAALASFLDARHHQGYWLLRIEDVDLQRTRPGAADTIQRQLEHLGLLWDGTTRFQSQHFPDYQAVLDDLLARQLAYPCQCTRSQLQSRQALERYDRYCLNQLPLSESATGAPAYRVKLEGSNLSFSDPIQGPLPEATYPLTDPIIRRRDGFYAYQLAVVVDDQAQGITHVVRGADLWSQTPQQHALQQLLNYTQPNYAHIPLVLDHQGRKLSKQYLSPALEAAQARQNLLLGLRLLGQHPEAQLETASVQEILEWGIQHWDLDKIPKCFSLPYPQESL</sequence>
<evidence type="ECO:0000256" key="5">
    <source>
        <dbReference type="ARBA" id="ARBA00022840"/>
    </source>
</evidence>
<dbReference type="PANTHER" id="PTHR43311:SF1">
    <property type="entry name" value="GLUTAMYL-Q TRNA(ASP) SYNTHETASE"/>
    <property type="match status" value="1"/>
</dbReference>
<evidence type="ECO:0000259" key="9">
    <source>
        <dbReference type="Pfam" id="PF00749"/>
    </source>
</evidence>
<gene>
    <name evidence="7" type="primary">gluQ</name>
    <name evidence="10" type="ORF">E1H14_12235</name>
</gene>
<evidence type="ECO:0000256" key="6">
    <source>
        <dbReference type="ARBA" id="ARBA00023146"/>
    </source>
</evidence>
<feature type="binding site" evidence="7">
    <location>
        <position position="121"/>
    </location>
    <ligand>
        <name>Zn(2+)</name>
        <dbReference type="ChEBI" id="CHEBI:29105"/>
    </ligand>
</feature>
<dbReference type="SUPFAM" id="SSF52374">
    <property type="entry name" value="Nucleotidylyl transferase"/>
    <property type="match status" value="1"/>
</dbReference>
<dbReference type="InterPro" id="IPR000924">
    <property type="entry name" value="Glu/Gln-tRNA-synth"/>
</dbReference>
<comment type="similarity">
    <text evidence="7">Belongs to the class-I aminoacyl-tRNA synthetase family. GluQ subfamily.</text>
</comment>
<evidence type="ECO:0000256" key="4">
    <source>
        <dbReference type="ARBA" id="ARBA00022833"/>
    </source>
</evidence>
<organism evidence="10 11">
    <name type="scientific">Nitrincola tapanii</name>
    <dbReference type="NCBI Taxonomy" id="1708751"/>
    <lineage>
        <taxon>Bacteria</taxon>
        <taxon>Pseudomonadati</taxon>
        <taxon>Pseudomonadota</taxon>
        <taxon>Gammaproteobacteria</taxon>
        <taxon>Oceanospirillales</taxon>
        <taxon>Oceanospirillaceae</taxon>
        <taxon>Nitrincola</taxon>
    </lineage>
</organism>
<feature type="binding site" evidence="7">
    <location>
        <position position="103"/>
    </location>
    <ligand>
        <name>Zn(2+)</name>
        <dbReference type="ChEBI" id="CHEBI:29105"/>
    </ligand>
</feature>
<feature type="binding site" evidence="7">
    <location>
        <begin position="9"/>
        <end position="13"/>
    </location>
    <ligand>
        <name>L-glutamate</name>
        <dbReference type="ChEBI" id="CHEBI:29985"/>
    </ligand>
</feature>
<feature type="binding site" evidence="7">
    <location>
        <position position="177"/>
    </location>
    <ligand>
        <name>L-glutamate</name>
        <dbReference type="ChEBI" id="CHEBI:29985"/>
    </ligand>
</feature>
<accession>A0A5A9W285</accession>
<dbReference type="AlphaFoldDB" id="A0A5A9W285"/>
<evidence type="ECO:0000256" key="8">
    <source>
        <dbReference type="RuleBase" id="RU363037"/>
    </source>
</evidence>
<proteinExistence type="inferred from homology"/>
<keyword evidence="8" id="KW-0648">Protein biosynthesis</keyword>
<reference evidence="10 11" key="1">
    <citation type="submission" date="2019-03" db="EMBL/GenBank/DDBJ databases">
        <title>Nitrincola sp. nov. isolated from an Indian soda lake.</title>
        <authorList>
            <person name="Joshi A."/>
            <person name="Thite S.V."/>
            <person name="Joseph N."/>
            <person name="Dhotre D."/>
            <person name="Moorthy M."/>
            <person name="Shouche Y.S."/>
        </authorList>
    </citation>
    <scope>NUCLEOTIDE SEQUENCE [LARGE SCALE GENOMIC DNA]</scope>
    <source>
        <strain evidence="10 11">MEB193</strain>
    </source>
</reference>
<comment type="function">
    <text evidence="7">Catalyzes the tRNA-independent activation of glutamate in presence of ATP and the subsequent transfer of glutamate onto a tRNA(Asp). Glutamate is transferred on the 2-amino-5-(4,5-dihydroxy-2-cyclopenten-1-yl) moiety of the queuosine in the wobble position of the QUC anticodon.</text>
</comment>
<feature type="short sequence motif" description="'HIGH' region" evidence="7">
    <location>
        <begin position="12"/>
        <end position="22"/>
    </location>
</feature>
<keyword evidence="1 7" id="KW-0436">Ligase</keyword>
<dbReference type="GO" id="GO:0008270">
    <property type="term" value="F:zinc ion binding"/>
    <property type="evidence" value="ECO:0007669"/>
    <property type="project" value="UniProtKB-UniRule"/>
</dbReference>
<feature type="short sequence motif" description="'KMSKS' region" evidence="7">
    <location>
        <begin position="233"/>
        <end position="237"/>
    </location>
</feature>
<dbReference type="InterPro" id="IPR022380">
    <property type="entry name" value="Glu-Q_tRNA(Asp)_Synthase"/>
</dbReference>
<feature type="binding site" evidence="7">
    <location>
        <position position="117"/>
    </location>
    <ligand>
        <name>Zn(2+)</name>
        <dbReference type="ChEBI" id="CHEBI:29105"/>
    </ligand>
</feature>
<comment type="caution">
    <text evidence="10">The sequence shown here is derived from an EMBL/GenBank/DDBJ whole genome shotgun (WGS) entry which is preliminary data.</text>
</comment>
<name>A0A5A9W285_9GAMM</name>
<evidence type="ECO:0000256" key="2">
    <source>
        <dbReference type="ARBA" id="ARBA00022723"/>
    </source>
</evidence>
<dbReference type="HAMAP" id="MF_01428">
    <property type="entry name" value="Glu_Q_tRNA_synth"/>
    <property type="match status" value="1"/>
</dbReference>
<dbReference type="InterPro" id="IPR049940">
    <property type="entry name" value="GluQ/Sye"/>
</dbReference>
<evidence type="ECO:0000256" key="1">
    <source>
        <dbReference type="ARBA" id="ARBA00022598"/>
    </source>
</evidence>
<keyword evidence="11" id="KW-1185">Reference proteome</keyword>
<dbReference type="NCBIfam" id="TIGR03838">
    <property type="entry name" value="queuosine_YadB"/>
    <property type="match status" value="1"/>
</dbReference>
<keyword evidence="5 7" id="KW-0067">ATP-binding</keyword>
<dbReference type="GO" id="GO:0006424">
    <property type="term" value="P:glutamyl-tRNA aminoacylation"/>
    <property type="evidence" value="ECO:0007669"/>
    <property type="project" value="InterPro"/>
</dbReference>
<evidence type="ECO:0000256" key="7">
    <source>
        <dbReference type="HAMAP-Rule" id="MF_01428"/>
    </source>
</evidence>
<dbReference type="Proteomes" id="UP000325302">
    <property type="component" value="Unassembled WGS sequence"/>
</dbReference>
<dbReference type="Gene3D" id="3.40.50.620">
    <property type="entry name" value="HUPs"/>
    <property type="match status" value="1"/>
</dbReference>
<dbReference type="NCBIfam" id="NF004314">
    <property type="entry name" value="PRK05710.1-3"/>
    <property type="match status" value="1"/>
</dbReference>
<evidence type="ECO:0000313" key="11">
    <source>
        <dbReference type="Proteomes" id="UP000325302"/>
    </source>
</evidence>
<feature type="binding site" evidence="7">
    <location>
        <position position="236"/>
    </location>
    <ligand>
        <name>ATP</name>
        <dbReference type="ChEBI" id="CHEBI:30616"/>
    </ligand>
</feature>
<feature type="binding site" evidence="7">
    <location>
        <position position="101"/>
    </location>
    <ligand>
        <name>Zn(2+)</name>
        <dbReference type="ChEBI" id="CHEBI:29105"/>
    </ligand>
</feature>
<keyword evidence="3 7" id="KW-0547">Nucleotide-binding</keyword>
<feature type="binding site" evidence="7">
    <location>
        <position position="45"/>
    </location>
    <ligand>
        <name>L-glutamate</name>
        <dbReference type="ChEBI" id="CHEBI:29985"/>
    </ligand>
</feature>
<dbReference type="GO" id="GO:0005524">
    <property type="term" value="F:ATP binding"/>
    <property type="evidence" value="ECO:0007669"/>
    <property type="project" value="UniProtKB-KW"/>
</dbReference>
<dbReference type="PANTHER" id="PTHR43311">
    <property type="entry name" value="GLUTAMATE--TRNA LIGASE"/>
    <property type="match status" value="1"/>
</dbReference>
<dbReference type="InterPro" id="IPR014729">
    <property type="entry name" value="Rossmann-like_a/b/a_fold"/>
</dbReference>
<feature type="binding site" evidence="7">
    <location>
        <position position="195"/>
    </location>
    <ligand>
        <name>L-glutamate</name>
        <dbReference type="ChEBI" id="CHEBI:29985"/>
    </ligand>
</feature>
<dbReference type="GO" id="GO:0005829">
    <property type="term" value="C:cytosol"/>
    <property type="evidence" value="ECO:0007669"/>
    <property type="project" value="TreeGrafter"/>
</dbReference>
<evidence type="ECO:0000256" key="3">
    <source>
        <dbReference type="ARBA" id="ARBA00022741"/>
    </source>
</evidence>
<dbReference type="Pfam" id="PF00749">
    <property type="entry name" value="tRNA-synt_1c"/>
    <property type="match status" value="1"/>
</dbReference>
<dbReference type="PRINTS" id="PR00987">
    <property type="entry name" value="TRNASYNTHGLU"/>
</dbReference>
<dbReference type="GO" id="GO:0006400">
    <property type="term" value="P:tRNA modification"/>
    <property type="evidence" value="ECO:0007669"/>
    <property type="project" value="InterPro"/>
</dbReference>
<dbReference type="InterPro" id="IPR020058">
    <property type="entry name" value="Glu/Gln-tRNA-synth_Ib_cat-dom"/>
</dbReference>
<dbReference type="EMBL" id="SMRS01000010">
    <property type="protein sequence ID" value="KAA0873661.1"/>
    <property type="molecule type" value="Genomic_DNA"/>
</dbReference>
<keyword evidence="6 7" id="KW-0030">Aminoacyl-tRNA synthetase</keyword>
<protein>
    <recommendedName>
        <fullName evidence="7">Glutamyl-Q tRNA(Asp) synthetase</fullName>
        <shortName evidence="7">Glu-Q-RSs</shortName>
        <ecNumber evidence="7">6.1.1.-</ecNumber>
    </recommendedName>
</protein>
<comment type="cofactor">
    <cofactor evidence="7">
        <name>Zn(2+)</name>
        <dbReference type="ChEBI" id="CHEBI:29105"/>
    </cofactor>
    <text evidence="7">Binds 1 zinc ion per subunit.</text>
</comment>
<keyword evidence="4 7" id="KW-0862">Zinc</keyword>
<dbReference type="GO" id="GO:0004818">
    <property type="term" value="F:glutamate-tRNA ligase activity"/>
    <property type="evidence" value="ECO:0007669"/>
    <property type="project" value="TreeGrafter"/>
</dbReference>
<dbReference type="EC" id="6.1.1.-" evidence="7"/>